<keyword evidence="6" id="KW-1185">Reference proteome</keyword>
<keyword evidence="1" id="KW-0328">Glycosyltransferase</keyword>
<evidence type="ECO:0000256" key="1">
    <source>
        <dbReference type="ARBA" id="ARBA00022676"/>
    </source>
</evidence>
<dbReference type="EMBL" id="CP116942">
    <property type="protein sequence ID" value="WCO67853.1"/>
    <property type="molecule type" value="Genomic_DNA"/>
</dbReference>
<dbReference type="RefSeq" id="WP_272737371.1">
    <property type="nucleotide sequence ID" value="NZ_CP116942.1"/>
</dbReference>
<sequence>MATDDRPLRIALLTYRGKPHVGGQGIYVRHLAKALVDLGHHVEVFSGQPHPEVDERVVLHPLDSLDIYNEHFPMRMPGVWELKSLADVVEVGAFSLGTFPEPLAFSVRAYQALKDRRDDFDIIHDNQSLGYGVLALEKVARIPVIATIHHPITVDRKLEMAHASSLYKRLTLSRWYGFTRMQTEVARRLKRVITVSANSFEDIARDHKVPRDRMHIVPVGVDPQLFTPLPEVDRRPGHLITTASADVAMKGLSYLLEALAKLRVERPELHLTVIGRKKEGGRSAETIDRLGLTDHVEFVTGVTDRRIVELYNEAQLAVVPSLYEGFSLPAIEAMSCGTPVVATTGGALPEVVGPDGETALLVEPGDSEALAAKIAWALDRPDLRETVGAAGRTRVESQWSWHNTARRTVEQYRARLAEDR</sequence>
<name>A0AAF0BWB0_9ACTN</name>
<reference evidence="5" key="1">
    <citation type="submission" date="2023-01" db="EMBL/GenBank/DDBJ databases">
        <title>The diversity of Class Acidimicrobiia in South China Sea sediment environments and the proposal of Iamia marina sp. nov., a novel species of the genus Iamia.</title>
        <authorList>
            <person name="He Y."/>
            <person name="Tian X."/>
        </authorList>
    </citation>
    <scope>NUCLEOTIDE SEQUENCE</scope>
    <source>
        <strain evidence="5">DSM 19957</strain>
    </source>
</reference>
<evidence type="ECO:0000256" key="2">
    <source>
        <dbReference type="ARBA" id="ARBA00022679"/>
    </source>
</evidence>
<feature type="domain" description="Glycosyltransferase subfamily 4-like N-terminal" evidence="4">
    <location>
        <begin position="21"/>
        <end position="224"/>
    </location>
</feature>
<evidence type="ECO:0000259" key="4">
    <source>
        <dbReference type="Pfam" id="PF13439"/>
    </source>
</evidence>
<accession>A0AAF0BWB0</accession>
<dbReference type="AlphaFoldDB" id="A0AAF0BWB0"/>
<dbReference type="GO" id="GO:0009103">
    <property type="term" value="P:lipopolysaccharide biosynthetic process"/>
    <property type="evidence" value="ECO:0007669"/>
    <property type="project" value="TreeGrafter"/>
</dbReference>
<dbReference type="SUPFAM" id="SSF53756">
    <property type="entry name" value="UDP-Glycosyltransferase/glycogen phosphorylase"/>
    <property type="match status" value="1"/>
</dbReference>
<dbReference type="PANTHER" id="PTHR46401">
    <property type="entry name" value="GLYCOSYLTRANSFERASE WBBK-RELATED"/>
    <property type="match status" value="1"/>
</dbReference>
<dbReference type="Proteomes" id="UP001216390">
    <property type="component" value="Chromosome"/>
</dbReference>
<dbReference type="KEGG" id="ima:PO878_03835"/>
<dbReference type="Pfam" id="PF13439">
    <property type="entry name" value="Glyco_transf_4"/>
    <property type="match status" value="1"/>
</dbReference>
<evidence type="ECO:0000313" key="6">
    <source>
        <dbReference type="Proteomes" id="UP001216390"/>
    </source>
</evidence>
<evidence type="ECO:0000259" key="3">
    <source>
        <dbReference type="Pfam" id="PF00534"/>
    </source>
</evidence>
<dbReference type="GO" id="GO:0016757">
    <property type="term" value="F:glycosyltransferase activity"/>
    <property type="evidence" value="ECO:0007669"/>
    <property type="project" value="UniProtKB-KW"/>
</dbReference>
<gene>
    <name evidence="5" type="ORF">PO878_03835</name>
</gene>
<protein>
    <submittedName>
        <fullName evidence="5">Glycosyltransferase family 4 protein</fullName>
    </submittedName>
</protein>
<evidence type="ECO:0000313" key="5">
    <source>
        <dbReference type="EMBL" id="WCO67853.1"/>
    </source>
</evidence>
<organism evidence="5 6">
    <name type="scientific">Iamia majanohamensis</name>
    <dbReference type="NCBI Taxonomy" id="467976"/>
    <lineage>
        <taxon>Bacteria</taxon>
        <taxon>Bacillati</taxon>
        <taxon>Actinomycetota</taxon>
        <taxon>Acidimicrobiia</taxon>
        <taxon>Acidimicrobiales</taxon>
        <taxon>Iamiaceae</taxon>
        <taxon>Iamia</taxon>
    </lineage>
</organism>
<dbReference type="Gene3D" id="3.40.50.2000">
    <property type="entry name" value="Glycogen Phosphorylase B"/>
    <property type="match status" value="2"/>
</dbReference>
<dbReference type="Pfam" id="PF00534">
    <property type="entry name" value="Glycos_transf_1"/>
    <property type="match status" value="1"/>
</dbReference>
<dbReference type="InterPro" id="IPR028098">
    <property type="entry name" value="Glyco_trans_4-like_N"/>
</dbReference>
<keyword evidence="2" id="KW-0808">Transferase</keyword>
<dbReference type="CDD" id="cd03801">
    <property type="entry name" value="GT4_PimA-like"/>
    <property type="match status" value="1"/>
</dbReference>
<proteinExistence type="predicted"/>
<dbReference type="PANTHER" id="PTHR46401:SF2">
    <property type="entry name" value="GLYCOSYLTRANSFERASE WBBK-RELATED"/>
    <property type="match status" value="1"/>
</dbReference>
<dbReference type="InterPro" id="IPR001296">
    <property type="entry name" value="Glyco_trans_1"/>
</dbReference>
<feature type="domain" description="Glycosyl transferase family 1" evidence="3">
    <location>
        <begin position="242"/>
        <end position="393"/>
    </location>
</feature>